<protein>
    <submittedName>
        <fullName evidence="2">Uncharacterized protein</fullName>
    </submittedName>
</protein>
<keyword evidence="3" id="KW-1185">Reference proteome</keyword>
<accession>A0A8X7BZ68</accession>
<proteinExistence type="predicted"/>
<feature type="region of interest" description="Disordered" evidence="1">
    <location>
        <begin position="1"/>
        <end position="81"/>
    </location>
</feature>
<organism evidence="2 3">
    <name type="scientific">Trichonephila inaurata madagascariensis</name>
    <dbReference type="NCBI Taxonomy" id="2747483"/>
    <lineage>
        <taxon>Eukaryota</taxon>
        <taxon>Metazoa</taxon>
        <taxon>Ecdysozoa</taxon>
        <taxon>Arthropoda</taxon>
        <taxon>Chelicerata</taxon>
        <taxon>Arachnida</taxon>
        <taxon>Araneae</taxon>
        <taxon>Araneomorphae</taxon>
        <taxon>Entelegynae</taxon>
        <taxon>Araneoidea</taxon>
        <taxon>Nephilidae</taxon>
        <taxon>Trichonephila</taxon>
        <taxon>Trichonephila inaurata</taxon>
    </lineage>
</organism>
<comment type="caution">
    <text evidence="2">The sequence shown here is derived from an EMBL/GenBank/DDBJ whole genome shotgun (WGS) entry which is preliminary data.</text>
</comment>
<dbReference type="EMBL" id="BMAV01006449">
    <property type="protein sequence ID" value="GFY48423.1"/>
    <property type="molecule type" value="Genomic_DNA"/>
</dbReference>
<evidence type="ECO:0000313" key="3">
    <source>
        <dbReference type="Proteomes" id="UP000886998"/>
    </source>
</evidence>
<gene>
    <name evidence="2" type="ORF">TNIN_68341</name>
</gene>
<evidence type="ECO:0000256" key="1">
    <source>
        <dbReference type="SAM" id="MobiDB-lite"/>
    </source>
</evidence>
<dbReference type="AlphaFoldDB" id="A0A8X7BZ68"/>
<reference evidence="2" key="1">
    <citation type="submission" date="2020-08" db="EMBL/GenBank/DDBJ databases">
        <title>Multicomponent nature underlies the extraordinary mechanical properties of spider dragline silk.</title>
        <authorList>
            <person name="Kono N."/>
            <person name="Nakamura H."/>
            <person name="Mori M."/>
            <person name="Yoshida Y."/>
            <person name="Ohtoshi R."/>
            <person name="Malay A.D."/>
            <person name="Moran D.A.P."/>
            <person name="Tomita M."/>
            <person name="Numata K."/>
            <person name="Arakawa K."/>
        </authorList>
    </citation>
    <scope>NUCLEOTIDE SEQUENCE</scope>
</reference>
<evidence type="ECO:0000313" key="2">
    <source>
        <dbReference type="EMBL" id="GFY48423.1"/>
    </source>
</evidence>
<sequence>MAREKSQASQQRKGLNNSPSPEQTSHSELPPIAHMESQHLTSPRPVSTPHKDANNLMELSLPSSANNSRPGTPQKFAFPTTQHSNCRQLQHLTALIKTDANEVEKYKILTERINNKGYSEEDPFLIETFQRLENSSMKHQQAVSEFSSHPPCDPQLHYTYYPPPSQLKKTYLNFLLSQININ</sequence>
<name>A0A8X7BZ68_9ARAC</name>
<dbReference type="Proteomes" id="UP000886998">
    <property type="component" value="Unassembled WGS sequence"/>
</dbReference>
<feature type="compositionally biased region" description="Polar residues" evidence="1">
    <location>
        <begin position="61"/>
        <end position="71"/>
    </location>
</feature>
<feature type="compositionally biased region" description="Polar residues" evidence="1">
    <location>
        <begin position="7"/>
        <end position="27"/>
    </location>
</feature>